<accession>A0A1N6GKK2</accession>
<dbReference type="Proteomes" id="UP000185221">
    <property type="component" value="Unassembled WGS sequence"/>
</dbReference>
<dbReference type="EMBL" id="FSRC01000002">
    <property type="protein sequence ID" value="SIO08049.1"/>
    <property type="molecule type" value="Genomic_DNA"/>
</dbReference>
<dbReference type="OrthoDB" id="5735516at2"/>
<name>A0A1N6GKK2_9BACT</name>
<dbReference type="STRING" id="226505.SAMN05444394_3325"/>
<dbReference type="Pfam" id="PF20420">
    <property type="entry name" value="DUF6702"/>
    <property type="match status" value="1"/>
</dbReference>
<evidence type="ECO:0000313" key="2">
    <source>
        <dbReference type="Proteomes" id="UP000185221"/>
    </source>
</evidence>
<dbReference type="InterPro" id="IPR046525">
    <property type="entry name" value="DUF6702"/>
</dbReference>
<proteinExistence type="predicted"/>
<dbReference type="AlphaFoldDB" id="A0A1N6GKK2"/>
<evidence type="ECO:0008006" key="3">
    <source>
        <dbReference type="Google" id="ProtNLM"/>
    </source>
</evidence>
<gene>
    <name evidence="1" type="ORF">SAMN05444394_3325</name>
</gene>
<reference evidence="2" key="1">
    <citation type="submission" date="2016-11" db="EMBL/GenBank/DDBJ databases">
        <authorList>
            <person name="Varghese N."/>
            <person name="Submissions S."/>
        </authorList>
    </citation>
    <scope>NUCLEOTIDE SEQUENCE [LARGE SCALE GENOMIC DNA]</scope>
    <source>
        <strain evidence="2">DSM 15292</strain>
    </source>
</reference>
<dbReference type="RefSeq" id="WP_074226070.1">
    <property type="nucleotide sequence ID" value="NZ_CP146486.1"/>
</dbReference>
<evidence type="ECO:0000313" key="1">
    <source>
        <dbReference type="EMBL" id="SIO08049.1"/>
    </source>
</evidence>
<organism evidence="1 2">
    <name type="scientific">Algoriphagus halophilus</name>
    <dbReference type="NCBI Taxonomy" id="226505"/>
    <lineage>
        <taxon>Bacteria</taxon>
        <taxon>Pseudomonadati</taxon>
        <taxon>Bacteroidota</taxon>
        <taxon>Cytophagia</taxon>
        <taxon>Cytophagales</taxon>
        <taxon>Cyclobacteriaceae</taxon>
        <taxon>Algoriphagus</taxon>
    </lineage>
</organism>
<sequence>MHHLYICLISWGWLAFSHPFFLSLTEIRYNENSQKLEIAQKIFWDDLEISLEEFHDANIDVLNPADKDQFNKQVNAYLLDHNKIWVDGKPVSLNILGYEVEEEAIWFYIESASTSFDHSIKVQNSILLTEHEAQQNIVHVYVKGNSPKSMLLRKGHESESLEF</sequence>
<keyword evidence="2" id="KW-1185">Reference proteome</keyword>
<protein>
    <recommendedName>
        <fullName evidence="3">Orphan protein</fullName>
    </recommendedName>
</protein>